<dbReference type="EMBL" id="CM003379">
    <property type="protein sequence ID" value="KOM51919.1"/>
    <property type="molecule type" value="Genomic_DNA"/>
</dbReference>
<evidence type="ECO:0000313" key="2">
    <source>
        <dbReference type="Proteomes" id="UP000053144"/>
    </source>
</evidence>
<reference evidence="2" key="1">
    <citation type="journal article" date="2015" name="Proc. Natl. Acad. Sci. U.S.A.">
        <title>Genome sequencing of adzuki bean (Vigna angularis) provides insight into high starch and low fat accumulation and domestication.</title>
        <authorList>
            <person name="Yang K."/>
            <person name="Tian Z."/>
            <person name="Chen C."/>
            <person name="Luo L."/>
            <person name="Zhao B."/>
            <person name="Wang Z."/>
            <person name="Yu L."/>
            <person name="Li Y."/>
            <person name="Sun Y."/>
            <person name="Li W."/>
            <person name="Chen Y."/>
            <person name="Li Y."/>
            <person name="Zhang Y."/>
            <person name="Ai D."/>
            <person name="Zhao J."/>
            <person name="Shang C."/>
            <person name="Ma Y."/>
            <person name="Wu B."/>
            <person name="Wang M."/>
            <person name="Gao L."/>
            <person name="Sun D."/>
            <person name="Zhang P."/>
            <person name="Guo F."/>
            <person name="Wang W."/>
            <person name="Li Y."/>
            <person name="Wang J."/>
            <person name="Varshney R.K."/>
            <person name="Wang J."/>
            <person name="Ling H.Q."/>
            <person name="Wan P."/>
        </authorList>
    </citation>
    <scope>NUCLEOTIDE SEQUENCE</scope>
    <source>
        <strain evidence="2">cv. Jingnong 6</strain>
    </source>
</reference>
<dbReference type="Gramene" id="KOM51919">
    <property type="protein sequence ID" value="KOM51919"/>
    <property type="gene ID" value="LR48_Vigan09g057800"/>
</dbReference>
<gene>
    <name evidence="1" type="ORF">LR48_Vigan09g057800</name>
</gene>
<accession>A0A0L9VB91</accession>
<dbReference type="AlphaFoldDB" id="A0A0L9VB91"/>
<name>A0A0L9VB91_PHAAN</name>
<organism evidence="1 2">
    <name type="scientific">Phaseolus angularis</name>
    <name type="common">Azuki bean</name>
    <name type="synonym">Vigna angularis</name>
    <dbReference type="NCBI Taxonomy" id="3914"/>
    <lineage>
        <taxon>Eukaryota</taxon>
        <taxon>Viridiplantae</taxon>
        <taxon>Streptophyta</taxon>
        <taxon>Embryophyta</taxon>
        <taxon>Tracheophyta</taxon>
        <taxon>Spermatophyta</taxon>
        <taxon>Magnoliopsida</taxon>
        <taxon>eudicotyledons</taxon>
        <taxon>Gunneridae</taxon>
        <taxon>Pentapetalae</taxon>
        <taxon>rosids</taxon>
        <taxon>fabids</taxon>
        <taxon>Fabales</taxon>
        <taxon>Fabaceae</taxon>
        <taxon>Papilionoideae</taxon>
        <taxon>50 kb inversion clade</taxon>
        <taxon>NPAAA clade</taxon>
        <taxon>indigoferoid/millettioid clade</taxon>
        <taxon>Phaseoleae</taxon>
        <taxon>Vigna</taxon>
    </lineage>
</organism>
<protein>
    <submittedName>
        <fullName evidence="1">Uncharacterized protein</fullName>
    </submittedName>
</protein>
<sequence length="70" mass="7994">MTPKDLEAVRIINALPRRHTRGFVECLGHEDFDQMAFATCLYRPPTNVRGRVVPRVVILGQLLLVARLRP</sequence>
<dbReference type="Proteomes" id="UP000053144">
    <property type="component" value="Chromosome 9"/>
</dbReference>
<evidence type="ECO:0000313" key="1">
    <source>
        <dbReference type="EMBL" id="KOM51919.1"/>
    </source>
</evidence>
<proteinExistence type="predicted"/>